<evidence type="ECO:0000313" key="3">
    <source>
        <dbReference type="Proteomes" id="UP000789375"/>
    </source>
</evidence>
<proteinExistence type="predicted"/>
<dbReference type="Proteomes" id="UP000789375">
    <property type="component" value="Unassembled WGS sequence"/>
</dbReference>
<feature type="compositionally biased region" description="Polar residues" evidence="1">
    <location>
        <begin position="182"/>
        <end position="194"/>
    </location>
</feature>
<organism evidence="2 3">
    <name type="scientific">Funneliformis mosseae</name>
    <name type="common">Endomycorrhizal fungus</name>
    <name type="synonym">Glomus mosseae</name>
    <dbReference type="NCBI Taxonomy" id="27381"/>
    <lineage>
        <taxon>Eukaryota</taxon>
        <taxon>Fungi</taxon>
        <taxon>Fungi incertae sedis</taxon>
        <taxon>Mucoromycota</taxon>
        <taxon>Glomeromycotina</taxon>
        <taxon>Glomeromycetes</taxon>
        <taxon>Glomerales</taxon>
        <taxon>Glomeraceae</taxon>
        <taxon>Funneliformis</taxon>
    </lineage>
</organism>
<feature type="compositionally biased region" description="Low complexity" evidence="1">
    <location>
        <begin position="195"/>
        <end position="217"/>
    </location>
</feature>
<accession>A0A9N9BJ70</accession>
<comment type="caution">
    <text evidence="2">The sequence shown here is derived from an EMBL/GenBank/DDBJ whole genome shotgun (WGS) entry which is preliminary data.</text>
</comment>
<protein>
    <submittedName>
        <fullName evidence="2">7623_t:CDS:1</fullName>
    </submittedName>
</protein>
<reference evidence="2" key="1">
    <citation type="submission" date="2021-06" db="EMBL/GenBank/DDBJ databases">
        <authorList>
            <person name="Kallberg Y."/>
            <person name="Tangrot J."/>
            <person name="Rosling A."/>
        </authorList>
    </citation>
    <scope>NUCLEOTIDE SEQUENCE</scope>
    <source>
        <strain evidence="2">87-6 pot B 2015</strain>
    </source>
</reference>
<keyword evidence="3" id="KW-1185">Reference proteome</keyword>
<feature type="region of interest" description="Disordered" evidence="1">
    <location>
        <begin position="170"/>
        <end position="243"/>
    </location>
</feature>
<name>A0A9N9BJ70_FUNMO</name>
<gene>
    <name evidence="2" type="ORF">FMOSSE_LOCUS7229</name>
</gene>
<feature type="region of interest" description="Disordered" evidence="1">
    <location>
        <begin position="108"/>
        <end position="146"/>
    </location>
</feature>
<evidence type="ECO:0000313" key="2">
    <source>
        <dbReference type="EMBL" id="CAG8566444.1"/>
    </source>
</evidence>
<dbReference type="AlphaFoldDB" id="A0A9N9BJ70"/>
<dbReference type="EMBL" id="CAJVPP010001647">
    <property type="protein sequence ID" value="CAG8566444.1"/>
    <property type="molecule type" value="Genomic_DNA"/>
</dbReference>
<sequence length="458" mass="52243">MTAESNSTSMTFYHENAVEDWTYAKLTEHYRAKMKENQRKLLDSIKKDLQKVVRSVSEFDETRRHKAQEILDHWKNWTAQKEKLKSSNPASNVQLQVKKVKQLNNLSGYSATQNIDNRRTTSGKRQQGVDNGEETVYSEIPSALSKEGESLICRSPRKKKRVSYIEVDEEEKSEIVERVSSTASQSADNNRAEGSTSPNFSRSRTRNTSPSSSSQSSEKTTKGPSAPASDNESHKSPADEQIDETIEIRSDDLEELENQIIFSSFTLSDNNELGEKARRIFNYIKDELPLMSKRKETENKHCVYYLDPFIKIIFGGEYTPYTLELNKSVNGKQRPDFSCVIDNIAVLNSEIKPLGYTQYRKDQDFVKVHLKGKKSINQLLEKGGPNKSIAFLNMGDTVESFVIDLAYDGHGHQHVNEIINDYENRPPPGSYTPPEQVENVKFIRKMPTTPQLKLLLKQ</sequence>
<evidence type="ECO:0000256" key="1">
    <source>
        <dbReference type="SAM" id="MobiDB-lite"/>
    </source>
</evidence>